<evidence type="ECO:0000256" key="2">
    <source>
        <dbReference type="ARBA" id="ARBA00010088"/>
    </source>
</evidence>
<sequence>MKIIEGYMPYLEYQTYYRILQPDHPAHSKTPIVLLHGGPGSTHNYFELLDDLALNNRPVIMYDQLGCGKSFVENRPDLWKAETWMNELIALRHHLNLDSIHLLGQSWGGMLAIQYLCDYQPKGIQSLILSSTLPAAIMWKEETHRLIRLMDEKDQLAIQQAEASGNFTEPNYLKANEKFMIRHAADLPSDSSPEPLRRKKQSGAASYLTAWGPNEYNPTGTLANWDYRDQLDKINVPTLITSGTDDLCTPLIAKTMYDLIPNSSWELFPKSRHMPFVDENSTYLSQLNKWLDDHE</sequence>
<name>A0A429Z9L8_9ENTE</name>
<dbReference type="OrthoDB" id="9796770at2"/>
<dbReference type="PANTHER" id="PTHR43798:SF31">
    <property type="entry name" value="AB HYDROLASE SUPERFAMILY PROTEIN YCLE"/>
    <property type="match status" value="1"/>
</dbReference>
<gene>
    <name evidence="10" type="ORF">C7P63_04855</name>
</gene>
<keyword evidence="7" id="KW-0645">Protease</keyword>
<keyword evidence="5 7" id="KW-0378">Hydrolase</keyword>
<dbReference type="GO" id="GO:0006508">
    <property type="term" value="P:proteolysis"/>
    <property type="evidence" value="ECO:0007669"/>
    <property type="project" value="UniProtKB-KW"/>
</dbReference>
<comment type="catalytic activity">
    <reaction evidence="1 7">
        <text>Release of N-terminal proline from a peptide.</text>
        <dbReference type="EC" id="3.4.11.5"/>
    </reaction>
</comment>
<keyword evidence="7" id="KW-0031">Aminopeptidase</keyword>
<dbReference type="InterPro" id="IPR000073">
    <property type="entry name" value="AB_hydrolase_1"/>
</dbReference>
<dbReference type="EC" id="3.4.11.5" evidence="3 7"/>
<evidence type="ECO:0000256" key="3">
    <source>
        <dbReference type="ARBA" id="ARBA00012568"/>
    </source>
</evidence>
<evidence type="ECO:0000256" key="7">
    <source>
        <dbReference type="PIRNR" id="PIRNR005539"/>
    </source>
</evidence>
<reference evidence="10 11" key="1">
    <citation type="submission" date="2018-03" db="EMBL/GenBank/DDBJ databases">
        <authorList>
            <person name="Gulvik C.A."/>
        </authorList>
    </citation>
    <scope>NUCLEOTIDE SEQUENCE [LARGE SCALE GENOMIC DNA]</scope>
    <source>
        <strain evidence="10 11">JCM 31581</strain>
    </source>
</reference>
<dbReference type="NCBIfam" id="TIGR01250">
    <property type="entry name" value="pro_imino_pep_2"/>
    <property type="match status" value="1"/>
</dbReference>
<dbReference type="GO" id="GO:0004177">
    <property type="term" value="F:aminopeptidase activity"/>
    <property type="evidence" value="ECO:0007669"/>
    <property type="project" value="UniProtKB-KW"/>
</dbReference>
<evidence type="ECO:0000256" key="5">
    <source>
        <dbReference type="ARBA" id="ARBA00022801"/>
    </source>
</evidence>
<dbReference type="RefSeq" id="WP_125943022.1">
    <property type="nucleotide sequence ID" value="NZ_PXZH01000001.1"/>
</dbReference>
<dbReference type="GO" id="GO:0016020">
    <property type="term" value="C:membrane"/>
    <property type="evidence" value="ECO:0007669"/>
    <property type="project" value="TreeGrafter"/>
</dbReference>
<dbReference type="PRINTS" id="PR00793">
    <property type="entry name" value="PROAMNOPTASE"/>
</dbReference>
<dbReference type="Pfam" id="PF00561">
    <property type="entry name" value="Abhydrolase_1"/>
    <property type="match status" value="1"/>
</dbReference>
<comment type="function">
    <text evidence="7">Releases the N-terminal proline from various substrates.</text>
</comment>
<evidence type="ECO:0000256" key="6">
    <source>
        <dbReference type="ARBA" id="ARBA00029605"/>
    </source>
</evidence>
<organism evidence="10 11">
    <name type="scientific">Vagococcus humatus</name>
    <dbReference type="NCBI Taxonomy" id="1889241"/>
    <lineage>
        <taxon>Bacteria</taxon>
        <taxon>Bacillati</taxon>
        <taxon>Bacillota</taxon>
        <taxon>Bacilli</taxon>
        <taxon>Lactobacillales</taxon>
        <taxon>Enterococcaceae</taxon>
        <taxon>Vagococcus</taxon>
    </lineage>
</organism>
<accession>A0A429Z9L8</accession>
<protein>
    <recommendedName>
        <fullName evidence="4 7">Proline iminopeptidase</fullName>
        <shortName evidence="7">PIP</shortName>
        <ecNumber evidence="3 7">3.4.11.5</ecNumber>
    </recommendedName>
    <alternativeName>
        <fullName evidence="6 7">Prolyl aminopeptidase</fullName>
    </alternativeName>
</protein>
<dbReference type="InterPro" id="IPR002410">
    <property type="entry name" value="Peptidase_S33"/>
</dbReference>
<feature type="domain" description="AB hydrolase-1" evidence="9">
    <location>
        <begin position="31"/>
        <end position="279"/>
    </location>
</feature>
<dbReference type="InterPro" id="IPR029058">
    <property type="entry name" value="AB_hydrolase_fold"/>
</dbReference>
<dbReference type="PIRSF" id="PIRSF005539">
    <property type="entry name" value="Pept_S33_TRI_F1"/>
    <property type="match status" value="1"/>
</dbReference>
<feature type="active site" evidence="8">
    <location>
        <position position="246"/>
    </location>
</feature>
<dbReference type="Proteomes" id="UP000277864">
    <property type="component" value="Unassembled WGS sequence"/>
</dbReference>
<comment type="similarity">
    <text evidence="2 7">Belongs to the peptidase S33 family.</text>
</comment>
<dbReference type="PANTHER" id="PTHR43798">
    <property type="entry name" value="MONOACYLGLYCEROL LIPASE"/>
    <property type="match status" value="1"/>
</dbReference>
<evidence type="ECO:0000313" key="10">
    <source>
        <dbReference type="EMBL" id="RST90409.1"/>
    </source>
</evidence>
<dbReference type="EMBL" id="PXZH01000001">
    <property type="protein sequence ID" value="RST90409.1"/>
    <property type="molecule type" value="Genomic_DNA"/>
</dbReference>
<evidence type="ECO:0000313" key="11">
    <source>
        <dbReference type="Proteomes" id="UP000277864"/>
    </source>
</evidence>
<dbReference type="NCBIfam" id="NF045945">
    <property type="entry name" value="ProImpepLactob"/>
    <property type="match status" value="1"/>
</dbReference>
<dbReference type="InterPro" id="IPR005945">
    <property type="entry name" value="Pro_imino_pep"/>
</dbReference>
<evidence type="ECO:0000256" key="8">
    <source>
        <dbReference type="PIRSR" id="PIRSR005539-1"/>
    </source>
</evidence>
<dbReference type="InterPro" id="IPR050266">
    <property type="entry name" value="AB_hydrolase_sf"/>
</dbReference>
<dbReference type="Gene3D" id="3.40.50.1820">
    <property type="entry name" value="alpha/beta hydrolase"/>
    <property type="match status" value="1"/>
</dbReference>
<keyword evidence="11" id="KW-1185">Reference proteome</keyword>
<feature type="active site" description="Nucleophile" evidence="8">
    <location>
        <position position="106"/>
    </location>
</feature>
<dbReference type="AlphaFoldDB" id="A0A429Z9L8"/>
<dbReference type="SUPFAM" id="SSF53474">
    <property type="entry name" value="alpha/beta-Hydrolases"/>
    <property type="match status" value="1"/>
</dbReference>
<proteinExistence type="inferred from homology"/>
<evidence type="ECO:0000256" key="1">
    <source>
        <dbReference type="ARBA" id="ARBA00001585"/>
    </source>
</evidence>
<evidence type="ECO:0000256" key="4">
    <source>
        <dbReference type="ARBA" id="ARBA00021843"/>
    </source>
</evidence>
<evidence type="ECO:0000259" key="9">
    <source>
        <dbReference type="Pfam" id="PF00561"/>
    </source>
</evidence>
<comment type="caution">
    <text evidence="10">The sequence shown here is derived from an EMBL/GenBank/DDBJ whole genome shotgun (WGS) entry which is preliminary data.</text>
</comment>
<feature type="active site" description="Proton donor" evidence="8">
    <location>
        <position position="273"/>
    </location>
</feature>